<comment type="subcellular location">
    <subcellularLocation>
        <location evidence="1">Membrane</location>
        <topology evidence="1">Multi-pass membrane protein</topology>
    </subcellularLocation>
</comment>
<feature type="transmembrane region" description="Helical" evidence="6">
    <location>
        <begin position="368"/>
        <end position="387"/>
    </location>
</feature>
<evidence type="ECO:0000256" key="2">
    <source>
        <dbReference type="ARBA" id="ARBA00022692"/>
    </source>
</evidence>
<keyword evidence="4" id="KW-0560">Oxidoreductase</keyword>
<sequence>MLKERRSGCASALLSTYATRYQWALFVVVHIVITFLICSHFFLKRFREQEGLPELIPAKDALAPEDVGMPMPNYWKKRLVPPLLFGLKHAILWQMVWLPVTMSRHLLALAARTKIRNFVPLEHMTFFHITLGYITCFFIIVATIVLFVFFVHGCRQHLGQFGHPLEPVDFCEKMQREIMITGLGIFVLLVIVMVSSFLRRHIPFEWFYVLHHFVLVLFGLTIAHTLDDQFWGGTRVGKSRSQSFRFIATTLSLYLLDRAWSFLTMRRDVPVQEAAVTSTKSMLTLVCKKPVDFQFALGQYAYIQIPSLDITFHPFSIGSAPEEAVLRFYIVVYKGQWTEKLADAIEERTVSGVNIMGPFGPGLDTNNFVSVSAVGTGTGIVPMMSLMRERYRRLTLMNKELLQGIQEDPEKVVRLEHMALHEAVDNTRLIMLQYHWKLRCMRVRGTQTSMVMSKATNRAYYHYMFDIIAHVVLLLDMFQGFWTFSWKYLNEMEFNAKFQKVDAVQWKALEVMSLVCILFFLVHRAYVWANPRVFRRSFADLLDVVAVAFMLGTHFAWAGEVPSFYIAPSSMAVLFRGSFALWRIARIYAASQVLRMGDASSKGVEHDLVKNGKFRVLWIVRGGDGFAAHCLELEDMMTDLLKKFSRWQLDLLFGLDIYLTGVTPAEERRLRELIQGSAIESCARFERPDVVEWVVQRMSDVLRDTLHDRCATTGGSMIAFCGSHAVGLQVSRGVQEANMHAVVLRMAGCRMAFHEEYYGVV</sequence>
<feature type="transmembrane region" description="Helical" evidence="6">
    <location>
        <begin position="126"/>
        <end position="151"/>
    </location>
</feature>
<dbReference type="InterPro" id="IPR013112">
    <property type="entry name" value="FAD-bd_8"/>
</dbReference>
<dbReference type="InterPro" id="IPR050369">
    <property type="entry name" value="RBOH/FRE"/>
</dbReference>
<feature type="transmembrane region" description="Helical" evidence="6">
    <location>
        <begin position="460"/>
        <end position="484"/>
    </location>
</feature>
<accession>A0ABN9TEA1</accession>
<dbReference type="InterPro" id="IPR013130">
    <property type="entry name" value="Fe3_Rdtase_TM_dom"/>
</dbReference>
<dbReference type="Gene3D" id="2.40.30.10">
    <property type="entry name" value="Translation factors"/>
    <property type="match status" value="1"/>
</dbReference>
<evidence type="ECO:0000313" key="8">
    <source>
        <dbReference type="EMBL" id="CAK0844102.1"/>
    </source>
</evidence>
<dbReference type="InterPro" id="IPR017927">
    <property type="entry name" value="FAD-bd_FR_type"/>
</dbReference>
<dbReference type="SUPFAM" id="SSF52343">
    <property type="entry name" value="Ferredoxin reductase-like, C-terminal NADP-linked domain"/>
    <property type="match status" value="1"/>
</dbReference>
<dbReference type="Pfam" id="PF01794">
    <property type="entry name" value="Ferric_reduct"/>
    <property type="match status" value="1"/>
</dbReference>
<dbReference type="EMBL" id="CAUYUJ010014632">
    <property type="protein sequence ID" value="CAK0844102.1"/>
    <property type="molecule type" value="Genomic_DNA"/>
</dbReference>
<organism evidence="8 9">
    <name type="scientific">Prorocentrum cordatum</name>
    <dbReference type="NCBI Taxonomy" id="2364126"/>
    <lineage>
        <taxon>Eukaryota</taxon>
        <taxon>Sar</taxon>
        <taxon>Alveolata</taxon>
        <taxon>Dinophyceae</taxon>
        <taxon>Prorocentrales</taxon>
        <taxon>Prorocentraceae</taxon>
        <taxon>Prorocentrum</taxon>
    </lineage>
</organism>
<gene>
    <name evidence="8" type="ORF">PCOR1329_LOCUS38272</name>
</gene>
<evidence type="ECO:0000256" key="6">
    <source>
        <dbReference type="SAM" id="Phobius"/>
    </source>
</evidence>
<keyword evidence="9" id="KW-1185">Reference proteome</keyword>
<dbReference type="InterPro" id="IPR039261">
    <property type="entry name" value="FNR_nucleotide-bd"/>
</dbReference>
<keyword evidence="5 6" id="KW-0472">Membrane</keyword>
<proteinExistence type="predicted"/>
<dbReference type="Proteomes" id="UP001189429">
    <property type="component" value="Unassembled WGS sequence"/>
</dbReference>
<name>A0ABN9TEA1_9DINO</name>
<evidence type="ECO:0000256" key="4">
    <source>
        <dbReference type="ARBA" id="ARBA00023002"/>
    </source>
</evidence>
<evidence type="ECO:0000259" key="7">
    <source>
        <dbReference type="PROSITE" id="PS51384"/>
    </source>
</evidence>
<dbReference type="InterPro" id="IPR017938">
    <property type="entry name" value="Riboflavin_synthase-like_b-brl"/>
</dbReference>
<feature type="transmembrane region" description="Helical" evidence="6">
    <location>
        <begin position="204"/>
        <end position="223"/>
    </location>
</feature>
<feature type="transmembrane region" description="Helical" evidence="6">
    <location>
        <begin position="178"/>
        <end position="198"/>
    </location>
</feature>
<keyword evidence="3 6" id="KW-1133">Transmembrane helix</keyword>
<keyword evidence="2 6" id="KW-0812">Transmembrane</keyword>
<dbReference type="PANTHER" id="PTHR11972:SF69">
    <property type="entry name" value="FERRIC REDUCTION OXIDASE 6-RELATED"/>
    <property type="match status" value="1"/>
</dbReference>
<feature type="transmembrane region" description="Helical" evidence="6">
    <location>
        <begin position="504"/>
        <end position="526"/>
    </location>
</feature>
<evidence type="ECO:0000256" key="5">
    <source>
        <dbReference type="ARBA" id="ARBA00023136"/>
    </source>
</evidence>
<dbReference type="PANTHER" id="PTHR11972">
    <property type="entry name" value="NADPH OXIDASE"/>
    <property type="match status" value="1"/>
</dbReference>
<protein>
    <recommendedName>
        <fullName evidence="7">FAD-binding FR-type domain-containing protein</fullName>
    </recommendedName>
</protein>
<reference evidence="8" key="1">
    <citation type="submission" date="2023-10" db="EMBL/GenBank/DDBJ databases">
        <authorList>
            <person name="Chen Y."/>
            <person name="Shah S."/>
            <person name="Dougan E. K."/>
            <person name="Thang M."/>
            <person name="Chan C."/>
        </authorList>
    </citation>
    <scope>NUCLEOTIDE SEQUENCE [LARGE SCALE GENOMIC DNA]</scope>
</reference>
<feature type="domain" description="FAD-binding FR-type" evidence="7">
    <location>
        <begin position="264"/>
        <end position="365"/>
    </location>
</feature>
<dbReference type="CDD" id="cd06186">
    <property type="entry name" value="NOX_Duox_like_FAD_NADP"/>
    <property type="match status" value="1"/>
</dbReference>
<feature type="transmembrane region" description="Helical" evidence="6">
    <location>
        <begin position="23"/>
        <end position="43"/>
    </location>
</feature>
<evidence type="ECO:0000313" key="9">
    <source>
        <dbReference type="Proteomes" id="UP001189429"/>
    </source>
</evidence>
<dbReference type="SUPFAM" id="SSF63380">
    <property type="entry name" value="Riboflavin synthase domain-like"/>
    <property type="match status" value="1"/>
</dbReference>
<dbReference type="PROSITE" id="PS51384">
    <property type="entry name" value="FAD_FR"/>
    <property type="match status" value="1"/>
</dbReference>
<evidence type="ECO:0000256" key="1">
    <source>
        <dbReference type="ARBA" id="ARBA00004141"/>
    </source>
</evidence>
<feature type="transmembrane region" description="Helical" evidence="6">
    <location>
        <begin position="538"/>
        <end position="558"/>
    </location>
</feature>
<dbReference type="Pfam" id="PF08022">
    <property type="entry name" value="FAD_binding_8"/>
    <property type="match status" value="1"/>
</dbReference>
<comment type="caution">
    <text evidence="8">The sequence shown here is derived from an EMBL/GenBank/DDBJ whole genome shotgun (WGS) entry which is preliminary data.</text>
</comment>
<evidence type="ECO:0000256" key="3">
    <source>
        <dbReference type="ARBA" id="ARBA00022989"/>
    </source>
</evidence>